<dbReference type="EMBL" id="AZEY01000090">
    <property type="protein sequence ID" value="KRL64523.1"/>
    <property type="molecule type" value="Genomic_DNA"/>
</dbReference>
<keyword evidence="1" id="KW-1133">Transmembrane helix</keyword>
<evidence type="ECO:0000313" key="2">
    <source>
        <dbReference type="EMBL" id="KRL64523.1"/>
    </source>
</evidence>
<dbReference type="PATRIC" id="fig|1423739.3.peg.1084"/>
<name>A0A0R1SHV9_9LACO</name>
<evidence type="ECO:0000313" key="3">
    <source>
        <dbReference type="Proteomes" id="UP000052013"/>
    </source>
</evidence>
<dbReference type="RefSeq" id="WP_057865477.1">
    <property type="nucleotide sequence ID" value="NZ_AZEY01000090.1"/>
</dbReference>
<protein>
    <submittedName>
        <fullName evidence="2">Uncharacterized protein</fullName>
    </submittedName>
</protein>
<comment type="caution">
    <text evidence="2">The sequence shown here is derived from an EMBL/GenBank/DDBJ whole genome shotgun (WGS) entry which is preliminary data.</text>
</comment>
<feature type="transmembrane region" description="Helical" evidence="1">
    <location>
        <begin position="40"/>
        <end position="62"/>
    </location>
</feature>
<sequence>MKNKENLTGAQIVGWIIWWFVTVILVLTLIAGMIFKPTSWIVNIVLVILGGLYLAQQIIVFFGLKRLHQNNGYVWPIVMMIIGILGSLLYIIPGIWALIINNNRQKEAKNK</sequence>
<feature type="transmembrane region" description="Helical" evidence="1">
    <location>
        <begin position="12"/>
        <end position="34"/>
    </location>
</feature>
<organism evidence="2 3">
    <name type="scientific">Lentilactobacillus diolivorans DSM 14421</name>
    <dbReference type="NCBI Taxonomy" id="1423739"/>
    <lineage>
        <taxon>Bacteria</taxon>
        <taxon>Bacillati</taxon>
        <taxon>Bacillota</taxon>
        <taxon>Bacilli</taxon>
        <taxon>Lactobacillales</taxon>
        <taxon>Lactobacillaceae</taxon>
        <taxon>Lentilactobacillus</taxon>
    </lineage>
</organism>
<reference evidence="2 3" key="1">
    <citation type="journal article" date="2015" name="Genome Announc.">
        <title>Expanding the biotechnology potential of lactobacilli through comparative genomics of 213 strains and associated genera.</title>
        <authorList>
            <person name="Sun Z."/>
            <person name="Harris H.M."/>
            <person name="McCann A."/>
            <person name="Guo C."/>
            <person name="Argimon S."/>
            <person name="Zhang W."/>
            <person name="Yang X."/>
            <person name="Jeffery I.B."/>
            <person name="Cooney J.C."/>
            <person name="Kagawa T.F."/>
            <person name="Liu W."/>
            <person name="Song Y."/>
            <person name="Salvetti E."/>
            <person name="Wrobel A."/>
            <person name="Rasinkangas P."/>
            <person name="Parkhill J."/>
            <person name="Rea M.C."/>
            <person name="O'Sullivan O."/>
            <person name="Ritari J."/>
            <person name="Douillard F.P."/>
            <person name="Paul Ross R."/>
            <person name="Yang R."/>
            <person name="Briner A.E."/>
            <person name="Felis G.E."/>
            <person name="de Vos W.M."/>
            <person name="Barrangou R."/>
            <person name="Klaenhammer T.R."/>
            <person name="Caufield P.W."/>
            <person name="Cui Y."/>
            <person name="Zhang H."/>
            <person name="O'Toole P.W."/>
        </authorList>
    </citation>
    <scope>NUCLEOTIDE SEQUENCE [LARGE SCALE GENOMIC DNA]</scope>
    <source>
        <strain evidence="2 3">DSM 14421</strain>
    </source>
</reference>
<feature type="transmembrane region" description="Helical" evidence="1">
    <location>
        <begin position="74"/>
        <end position="99"/>
    </location>
</feature>
<dbReference type="Proteomes" id="UP000052013">
    <property type="component" value="Unassembled WGS sequence"/>
</dbReference>
<keyword evidence="1" id="KW-0472">Membrane</keyword>
<proteinExistence type="predicted"/>
<accession>A0A0R1SHV9</accession>
<keyword evidence="1" id="KW-0812">Transmembrane</keyword>
<dbReference type="AlphaFoldDB" id="A0A0R1SHV9"/>
<gene>
    <name evidence="2" type="ORF">FC85_GL001033</name>
</gene>
<evidence type="ECO:0000256" key="1">
    <source>
        <dbReference type="SAM" id="Phobius"/>
    </source>
</evidence>